<evidence type="ECO:0000256" key="3">
    <source>
        <dbReference type="ARBA" id="ARBA00023125"/>
    </source>
</evidence>
<dbReference type="EMBL" id="RHJS01000002">
    <property type="protein sequence ID" value="RRK30136.1"/>
    <property type="molecule type" value="Genomic_DNA"/>
</dbReference>
<dbReference type="AlphaFoldDB" id="A0A3R8JJP5"/>
<dbReference type="InterPro" id="IPR036390">
    <property type="entry name" value="WH_DNA-bd_sf"/>
</dbReference>
<dbReference type="Pfam" id="PF03466">
    <property type="entry name" value="LysR_substrate"/>
    <property type="match status" value="1"/>
</dbReference>
<feature type="domain" description="HTH lysR-type" evidence="5">
    <location>
        <begin position="1"/>
        <end position="58"/>
    </location>
</feature>
<accession>A0A3R8JJP5</accession>
<organism evidence="6 7">
    <name type="scientific">Schaedlerella arabinosiphila</name>
    <dbReference type="NCBI Taxonomy" id="2044587"/>
    <lineage>
        <taxon>Bacteria</taxon>
        <taxon>Bacillati</taxon>
        <taxon>Bacillota</taxon>
        <taxon>Clostridia</taxon>
        <taxon>Lachnospirales</taxon>
        <taxon>Lachnospiraceae</taxon>
        <taxon>Schaedlerella</taxon>
    </lineage>
</organism>
<comment type="similarity">
    <text evidence="1">Belongs to the LysR transcriptional regulatory family.</text>
</comment>
<dbReference type="PANTHER" id="PTHR30419">
    <property type="entry name" value="HTH-TYPE TRANSCRIPTIONAL REGULATOR YBHD"/>
    <property type="match status" value="1"/>
</dbReference>
<evidence type="ECO:0000313" key="6">
    <source>
        <dbReference type="EMBL" id="RRK30136.1"/>
    </source>
</evidence>
<dbReference type="GO" id="GO:0003700">
    <property type="term" value="F:DNA-binding transcription factor activity"/>
    <property type="evidence" value="ECO:0007669"/>
    <property type="project" value="InterPro"/>
</dbReference>
<dbReference type="Proteomes" id="UP000274920">
    <property type="component" value="Unassembled WGS sequence"/>
</dbReference>
<reference evidence="6" key="1">
    <citation type="submission" date="2018-10" db="EMBL/GenBank/DDBJ databases">
        <title>Schaedlerella arabinophila gen. nov. sp. nov., isolated from the mouse intestinal tract and comparative analysis with the genome of the closely related altered Schaedler flora strain ASF502.</title>
        <authorList>
            <person name="Miyake S."/>
            <person name="Soh M."/>
            <person name="Seedorf H."/>
        </authorList>
    </citation>
    <scope>NUCLEOTIDE SEQUENCE [LARGE SCALE GENOMIC DNA]</scope>
    <source>
        <strain evidence="6">DSM 106076</strain>
    </source>
</reference>
<sequence length="303" mass="34444">MTIAQIKYFLAILEYSNFSNAAEEMYISQSSLSKQIKSLENELGITLFARSNNKVSLSPGGKLFYKYAKIISENYENLRREISALKEDAPAGDVSLGVLPLITEYNILKTLTTFQKFNNIQVNITEGDQKVILHLLSARKIDLAILRLDYISKKTYDFHTICFDHFVFVCSQKQREALPENLQAISPDILSGVSFVMLNKESDIYKLCADYFSRLGITPHIRFIAGRHLYLLNMVANDLGVTLLPRNMVDVANFPNLLSYPLEEPLDTALGIVRLNQRILPLEADLLYHYYSDSGSEDMRSFS</sequence>
<dbReference type="SUPFAM" id="SSF53850">
    <property type="entry name" value="Periplasmic binding protein-like II"/>
    <property type="match status" value="1"/>
</dbReference>
<dbReference type="CDD" id="cd05466">
    <property type="entry name" value="PBP2_LTTR_substrate"/>
    <property type="match status" value="1"/>
</dbReference>
<gene>
    <name evidence="6" type="ORF">EBB54_01145</name>
</gene>
<keyword evidence="3" id="KW-0238">DNA-binding</keyword>
<dbReference type="Pfam" id="PF00126">
    <property type="entry name" value="HTH_1"/>
    <property type="match status" value="1"/>
</dbReference>
<evidence type="ECO:0000256" key="4">
    <source>
        <dbReference type="ARBA" id="ARBA00023163"/>
    </source>
</evidence>
<dbReference type="InterPro" id="IPR036388">
    <property type="entry name" value="WH-like_DNA-bd_sf"/>
</dbReference>
<evidence type="ECO:0000256" key="2">
    <source>
        <dbReference type="ARBA" id="ARBA00023015"/>
    </source>
</evidence>
<proteinExistence type="inferred from homology"/>
<comment type="caution">
    <text evidence="6">The sequence shown here is derived from an EMBL/GenBank/DDBJ whole genome shotgun (WGS) entry which is preliminary data.</text>
</comment>
<dbReference type="PRINTS" id="PR00039">
    <property type="entry name" value="HTHLYSR"/>
</dbReference>
<dbReference type="Gene3D" id="3.40.190.290">
    <property type="match status" value="1"/>
</dbReference>
<keyword evidence="7" id="KW-1185">Reference proteome</keyword>
<dbReference type="InterPro" id="IPR050950">
    <property type="entry name" value="HTH-type_LysR_regulators"/>
</dbReference>
<dbReference type="RefSeq" id="WP_125126009.1">
    <property type="nucleotide sequence ID" value="NZ_RHJS01000002.1"/>
</dbReference>
<protein>
    <submittedName>
        <fullName evidence="6">LysR family transcriptional regulator</fullName>
    </submittedName>
</protein>
<dbReference type="Gene3D" id="1.10.10.10">
    <property type="entry name" value="Winged helix-like DNA-binding domain superfamily/Winged helix DNA-binding domain"/>
    <property type="match status" value="1"/>
</dbReference>
<dbReference type="GO" id="GO:0003677">
    <property type="term" value="F:DNA binding"/>
    <property type="evidence" value="ECO:0007669"/>
    <property type="project" value="UniProtKB-KW"/>
</dbReference>
<evidence type="ECO:0000313" key="7">
    <source>
        <dbReference type="Proteomes" id="UP000274920"/>
    </source>
</evidence>
<dbReference type="InterPro" id="IPR000847">
    <property type="entry name" value="LysR_HTH_N"/>
</dbReference>
<keyword evidence="4" id="KW-0804">Transcription</keyword>
<dbReference type="InterPro" id="IPR005119">
    <property type="entry name" value="LysR_subst-bd"/>
</dbReference>
<dbReference type="GO" id="GO:0005829">
    <property type="term" value="C:cytosol"/>
    <property type="evidence" value="ECO:0007669"/>
    <property type="project" value="TreeGrafter"/>
</dbReference>
<keyword evidence="2" id="KW-0805">Transcription regulation</keyword>
<evidence type="ECO:0000259" key="5">
    <source>
        <dbReference type="PROSITE" id="PS50931"/>
    </source>
</evidence>
<dbReference type="PROSITE" id="PS50931">
    <property type="entry name" value="HTH_LYSR"/>
    <property type="match status" value="1"/>
</dbReference>
<name>A0A3R8JJP5_9FIRM</name>
<dbReference type="SUPFAM" id="SSF46785">
    <property type="entry name" value="Winged helix' DNA-binding domain"/>
    <property type="match status" value="1"/>
</dbReference>
<evidence type="ECO:0000256" key="1">
    <source>
        <dbReference type="ARBA" id="ARBA00009437"/>
    </source>
</evidence>
<dbReference type="FunFam" id="1.10.10.10:FF:000001">
    <property type="entry name" value="LysR family transcriptional regulator"/>
    <property type="match status" value="1"/>
</dbReference>